<name>A0ABD2ZEL0_9GENT</name>
<keyword evidence="3" id="KW-0472">Membrane</keyword>
<dbReference type="PANTHER" id="PTHR47523:SF1">
    <property type="entry name" value="F21O3.11 PROTEIN"/>
    <property type="match status" value="1"/>
</dbReference>
<dbReference type="SUPFAM" id="SSF52540">
    <property type="entry name" value="P-loop containing nucleoside triphosphate hydrolases"/>
    <property type="match status" value="1"/>
</dbReference>
<sequence>MESLHQKVESWIRDQRTKILNVAWPPQWQWRMVVKWPWTHGREQQKRLQEEVEKRKKELQDLCYAVKVESVADLQEMLCCMVLSECVYKRPATELVRSVNIFKADFGGQVINLERVQPSADHVPHRYLLAEAGDTLFASFVGTKQYKDVMADANIFQGAIFHEDPVEDTHGIESSESAEYSSQKSNGENFSKLVEPIPRQTKPSLKPAAHRGFMARAKGIPALELYKLAQKKKRKLVLCGHSLGGAVAALATLAILRVFAVSLKEHEKIQVKCITFSQPPVGNAALRDYVHRKGWKHYFKTYCIPEDLVPRILSPAYFHHYNSAQSVQTPSDAGTSLLMSKPGERLEKQKAEKSNESEGEKLVLGLGPVQNSFWRLSRLIPLDSVRKHLLRYEAKKDDSVEKSLTVDSIVKSAIDDVVTPPQSLEIEEDSDGISLRPLPETDDETIGEGKNGKSLSKRNTHDGNKRAWQKMPALPSYVPFGQLYLLANSSVESLSSAEYSKLTSVRSVIAEVRERFQSHSMRSYRARFLRIYELCMNDNEPFFLGMEQVQQFPHLQKRLGISIAGTVQLGHIVETPVIHAATSIVPLGWSGIPCDKNTDTLKVDISGYGLHLCTLVKARVGGKWCSTKVESFPSPPAYAQNHGLQPEIQKMRVLVGPPLRHPPKHQMVEEKLMPIFPGLDSTFIDLKLNQNGSAVDEGKFICPDGLSDFLIFCTTDFSTVAKEVRVRTRRVRLIGLEGSGKTSLLNAILEQGRSTSNTSPGNLHIDVDVQEGITGGLCYSDSAAVNLQNLNMEASGFRNELWKGIRDLSKKTDLIVLVHNLSHRIPRYSHPDSSQQQPALSLLLDEAKSLGIPWLLAITNKFSVSAHQQKAAIDAVLKAYQASPRSSLVINTCPYIMPSAAGASLSWGASEGDSDNKLGSTKFSFGPINLSWRPFQKKTAILPVEGVTAFCQLIHHVIRSHEEAAFEELARDRLFVELARARALLTQSRQDAQAKANSLSSAAVGASLGAGLGIVLAVVMGAASALRKP</sequence>
<organism evidence="5 6">
    <name type="scientific">Cinchona calisaya</name>
    <dbReference type="NCBI Taxonomy" id="153742"/>
    <lineage>
        <taxon>Eukaryota</taxon>
        <taxon>Viridiplantae</taxon>
        <taxon>Streptophyta</taxon>
        <taxon>Embryophyta</taxon>
        <taxon>Tracheophyta</taxon>
        <taxon>Spermatophyta</taxon>
        <taxon>Magnoliopsida</taxon>
        <taxon>eudicotyledons</taxon>
        <taxon>Gunneridae</taxon>
        <taxon>Pentapetalae</taxon>
        <taxon>asterids</taxon>
        <taxon>lamiids</taxon>
        <taxon>Gentianales</taxon>
        <taxon>Rubiaceae</taxon>
        <taxon>Cinchonoideae</taxon>
        <taxon>Cinchoneae</taxon>
        <taxon>Cinchona</taxon>
    </lineage>
</organism>
<feature type="domain" description="Fungal lipase-type" evidence="4">
    <location>
        <begin position="206"/>
        <end position="312"/>
    </location>
</feature>
<keyword evidence="6" id="KW-1185">Reference proteome</keyword>
<dbReference type="InterPro" id="IPR002921">
    <property type="entry name" value="Fungal_lipase-type"/>
</dbReference>
<comment type="caution">
    <text evidence="5">The sequence shown here is derived from an EMBL/GenBank/DDBJ whole genome shotgun (WGS) entry which is preliminary data.</text>
</comment>
<reference evidence="5 6" key="1">
    <citation type="submission" date="2024-11" db="EMBL/GenBank/DDBJ databases">
        <title>A near-complete genome assembly of Cinchona calisaya.</title>
        <authorList>
            <person name="Lian D.C."/>
            <person name="Zhao X.W."/>
            <person name="Wei L."/>
        </authorList>
    </citation>
    <scope>NUCLEOTIDE SEQUENCE [LARGE SCALE GENOMIC DNA]</scope>
    <source>
        <tissue evidence="5">Nenye</tissue>
    </source>
</reference>
<evidence type="ECO:0000313" key="6">
    <source>
        <dbReference type="Proteomes" id="UP001630127"/>
    </source>
</evidence>
<keyword evidence="3" id="KW-0812">Transmembrane</keyword>
<gene>
    <name evidence="5" type="ORF">ACH5RR_020462</name>
</gene>
<protein>
    <recommendedName>
        <fullName evidence="4">Fungal lipase-type domain-containing protein</fullName>
    </recommendedName>
</protein>
<accession>A0ABD2ZEL0</accession>
<evidence type="ECO:0000313" key="5">
    <source>
        <dbReference type="EMBL" id="KAL3517873.1"/>
    </source>
</evidence>
<dbReference type="InterPro" id="IPR027417">
    <property type="entry name" value="P-loop_NTPase"/>
</dbReference>
<dbReference type="GO" id="GO:0016787">
    <property type="term" value="F:hydrolase activity"/>
    <property type="evidence" value="ECO:0007669"/>
    <property type="project" value="UniProtKB-KW"/>
</dbReference>
<evidence type="ECO:0000256" key="2">
    <source>
        <dbReference type="SAM" id="MobiDB-lite"/>
    </source>
</evidence>
<dbReference type="InterPro" id="IPR029058">
    <property type="entry name" value="AB_hydrolase_fold"/>
</dbReference>
<dbReference type="CDD" id="cd00519">
    <property type="entry name" value="Lipase_3"/>
    <property type="match status" value="1"/>
</dbReference>
<dbReference type="AlphaFoldDB" id="A0ABD2ZEL0"/>
<feature type="transmembrane region" description="Helical" evidence="3">
    <location>
        <begin position="1002"/>
        <end position="1026"/>
    </location>
</feature>
<dbReference type="Gene3D" id="3.40.50.1820">
    <property type="entry name" value="alpha/beta hydrolase"/>
    <property type="match status" value="1"/>
</dbReference>
<dbReference type="Pfam" id="PF01764">
    <property type="entry name" value="Lipase_3"/>
    <property type="match status" value="1"/>
</dbReference>
<dbReference type="Proteomes" id="UP001630127">
    <property type="component" value="Unassembled WGS sequence"/>
</dbReference>
<evidence type="ECO:0000256" key="3">
    <source>
        <dbReference type="SAM" id="Phobius"/>
    </source>
</evidence>
<dbReference type="SUPFAM" id="SSF53474">
    <property type="entry name" value="alpha/beta-Hydrolases"/>
    <property type="match status" value="1"/>
</dbReference>
<keyword evidence="3" id="KW-1133">Transmembrane helix</keyword>
<feature type="region of interest" description="Disordered" evidence="2">
    <location>
        <begin position="425"/>
        <end position="463"/>
    </location>
</feature>
<keyword evidence="1" id="KW-0378">Hydrolase</keyword>
<proteinExistence type="predicted"/>
<feature type="transmembrane region" description="Helical" evidence="3">
    <location>
        <begin position="236"/>
        <end position="260"/>
    </location>
</feature>
<evidence type="ECO:0000256" key="1">
    <source>
        <dbReference type="ARBA" id="ARBA00022801"/>
    </source>
</evidence>
<dbReference type="PANTHER" id="PTHR47523">
    <property type="entry name" value="F21O3.11 PROTEIN"/>
    <property type="match status" value="1"/>
</dbReference>
<evidence type="ECO:0000259" key="4">
    <source>
        <dbReference type="Pfam" id="PF01764"/>
    </source>
</evidence>
<dbReference type="EMBL" id="JBJUIK010000009">
    <property type="protein sequence ID" value="KAL3517873.1"/>
    <property type="molecule type" value="Genomic_DNA"/>
</dbReference>
<dbReference type="Gene3D" id="3.40.50.300">
    <property type="entry name" value="P-loop containing nucleotide triphosphate hydrolases"/>
    <property type="match status" value="1"/>
</dbReference>